<accession>A0A9U8EPF1</accession>
<dbReference type="InterPro" id="IPR019427">
    <property type="entry name" value="7TM_GPCR_serpentine_rcpt_Srw"/>
</dbReference>
<feature type="transmembrane region" description="Helical" evidence="6">
    <location>
        <begin position="153"/>
        <end position="176"/>
    </location>
</feature>
<dbReference type="PROSITE" id="PS00237">
    <property type="entry name" value="G_PROTEIN_RECEP_F1_1"/>
    <property type="match status" value="1"/>
</dbReference>
<dbReference type="GO" id="GO:0016020">
    <property type="term" value="C:membrane"/>
    <property type="evidence" value="ECO:0007669"/>
    <property type="project" value="UniProtKB-SubCell"/>
</dbReference>
<protein>
    <submittedName>
        <fullName evidence="9">Tachykinin-like peptides receptor 86C</fullName>
    </submittedName>
</protein>
<keyword evidence="3 6" id="KW-1133">Transmembrane helix</keyword>
<dbReference type="PANTHER" id="PTHR46641:SF2">
    <property type="entry name" value="FMRFAMIDE RECEPTOR"/>
    <property type="match status" value="1"/>
</dbReference>
<dbReference type="GO" id="GO:0008528">
    <property type="term" value="F:G protein-coupled peptide receptor activity"/>
    <property type="evidence" value="ECO:0007669"/>
    <property type="project" value="InterPro"/>
</dbReference>
<comment type="similarity">
    <text evidence="5">Belongs to the G-protein coupled receptor 1 family.</text>
</comment>
<keyword evidence="5" id="KW-0807">Transducer</keyword>
<keyword evidence="5" id="KW-0675">Receptor</keyword>
<dbReference type="Pfam" id="PF10324">
    <property type="entry name" value="7TM_GPCR_Srw"/>
    <property type="match status" value="1"/>
</dbReference>
<evidence type="ECO:0000256" key="6">
    <source>
        <dbReference type="SAM" id="Phobius"/>
    </source>
</evidence>
<dbReference type="PROSITE" id="PS50262">
    <property type="entry name" value="G_PROTEIN_RECEP_F1_2"/>
    <property type="match status" value="1"/>
</dbReference>
<feature type="transmembrane region" description="Helical" evidence="6">
    <location>
        <begin position="65"/>
        <end position="84"/>
    </location>
</feature>
<evidence type="ECO:0000313" key="9">
    <source>
        <dbReference type="RefSeq" id="XP_013096743.2"/>
    </source>
</evidence>
<dbReference type="InterPro" id="IPR017452">
    <property type="entry name" value="GPCR_Rhodpsn_7TM"/>
</dbReference>
<dbReference type="AlphaFoldDB" id="A0A9U8EPF1"/>
<dbReference type="OrthoDB" id="6276488at2759"/>
<dbReference type="Proteomes" id="UP001165740">
    <property type="component" value="Chromosome 2"/>
</dbReference>
<gene>
    <name evidence="9" type="primary">LOC106080010</name>
</gene>
<dbReference type="InterPro" id="IPR052954">
    <property type="entry name" value="GPCR-Ligand_Int"/>
</dbReference>
<dbReference type="KEGG" id="bgt:106080010"/>
<feature type="domain" description="G-protein coupled receptors family 1 profile" evidence="7">
    <location>
        <begin position="46"/>
        <end position="318"/>
    </location>
</feature>
<feature type="transmembrane region" description="Helical" evidence="6">
    <location>
        <begin position="257"/>
        <end position="279"/>
    </location>
</feature>
<evidence type="ECO:0000256" key="4">
    <source>
        <dbReference type="ARBA" id="ARBA00023136"/>
    </source>
</evidence>
<dbReference type="RefSeq" id="XP_013096743.2">
    <property type="nucleotide sequence ID" value="XM_013241289.2"/>
</dbReference>
<reference evidence="9" key="1">
    <citation type="submission" date="2025-08" db="UniProtKB">
        <authorList>
            <consortium name="RefSeq"/>
        </authorList>
    </citation>
    <scope>IDENTIFICATION</scope>
</reference>
<dbReference type="InterPro" id="IPR000276">
    <property type="entry name" value="GPCR_Rhodpsn"/>
</dbReference>
<keyword evidence="2 5" id="KW-0812">Transmembrane</keyword>
<evidence type="ECO:0000259" key="7">
    <source>
        <dbReference type="PROSITE" id="PS50262"/>
    </source>
</evidence>
<dbReference type="GeneID" id="106080010"/>
<feature type="transmembrane region" description="Helical" evidence="6">
    <location>
        <begin position="299"/>
        <end position="319"/>
    </location>
</feature>
<dbReference type="OMA" id="WRMSITS"/>
<dbReference type="PRINTS" id="PR00237">
    <property type="entry name" value="GPCRRHODOPSN"/>
</dbReference>
<evidence type="ECO:0000256" key="5">
    <source>
        <dbReference type="RuleBase" id="RU000688"/>
    </source>
</evidence>
<feature type="transmembrane region" description="Helical" evidence="6">
    <location>
        <begin position="203"/>
        <end position="228"/>
    </location>
</feature>
<evidence type="ECO:0000256" key="3">
    <source>
        <dbReference type="ARBA" id="ARBA00022989"/>
    </source>
</evidence>
<sequence length="342" mass="38837">MELNHSNLVVNQSTSSYSPQLFPSFLFSLVINSCLSTLLGIMGMIANAINMAVFIKQGLNSSINISFFTIAMSDMLRIVCIQWANICFNPYIDNAGAPIYFTDLYGITGALTSGFGCRVTLWVIVYITAERCLCILFPLTIKNIITTTRSRIIIVMITFFNSLTLIPEYSTMYLTWKYNKDRNMTFLGVAFNSNRAQTQGLSFLMHVILVVIGLCCVIVLTSILVIHLRRQTKWRMKNSAESKQRSSVSSRDRKSEVLVVTVATSMVISYIPLTCTSLVTVFMPDFYMGGKYYSIFRDTWAMIFLFGIMNSSTTIIIYYKMNSKYRNTFQEIFCSKIKNIKA</sequence>
<proteinExistence type="inferred from homology"/>
<comment type="subcellular location">
    <subcellularLocation>
        <location evidence="1">Membrane</location>
    </subcellularLocation>
</comment>
<evidence type="ECO:0000256" key="1">
    <source>
        <dbReference type="ARBA" id="ARBA00004370"/>
    </source>
</evidence>
<keyword evidence="4 6" id="KW-0472">Membrane</keyword>
<dbReference type="Gene3D" id="1.20.1070.10">
    <property type="entry name" value="Rhodopsin 7-helix transmembrane proteins"/>
    <property type="match status" value="1"/>
</dbReference>
<dbReference type="PANTHER" id="PTHR46641">
    <property type="entry name" value="FMRFAMIDE RECEPTOR-RELATED"/>
    <property type="match status" value="1"/>
</dbReference>
<feature type="transmembrane region" description="Helical" evidence="6">
    <location>
        <begin position="25"/>
        <end position="53"/>
    </location>
</feature>
<keyword evidence="5" id="KW-0297">G-protein coupled receptor</keyword>
<name>A0A9U8EPF1_BIOGL</name>
<evidence type="ECO:0000313" key="8">
    <source>
        <dbReference type="Proteomes" id="UP001165740"/>
    </source>
</evidence>
<dbReference type="SUPFAM" id="SSF81321">
    <property type="entry name" value="Family A G protein-coupled receptor-like"/>
    <property type="match status" value="1"/>
</dbReference>
<evidence type="ECO:0000256" key="2">
    <source>
        <dbReference type="ARBA" id="ARBA00022692"/>
    </source>
</evidence>
<organism evidence="8 9">
    <name type="scientific">Biomphalaria glabrata</name>
    <name type="common">Bloodfluke planorb</name>
    <name type="synonym">Freshwater snail</name>
    <dbReference type="NCBI Taxonomy" id="6526"/>
    <lineage>
        <taxon>Eukaryota</taxon>
        <taxon>Metazoa</taxon>
        <taxon>Spiralia</taxon>
        <taxon>Lophotrochozoa</taxon>
        <taxon>Mollusca</taxon>
        <taxon>Gastropoda</taxon>
        <taxon>Heterobranchia</taxon>
        <taxon>Euthyneura</taxon>
        <taxon>Panpulmonata</taxon>
        <taxon>Hygrophila</taxon>
        <taxon>Lymnaeoidea</taxon>
        <taxon>Planorbidae</taxon>
        <taxon>Biomphalaria</taxon>
    </lineage>
</organism>
<keyword evidence="8" id="KW-1185">Reference proteome</keyword>